<dbReference type="RefSeq" id="WP_010081945.1">
    <property type="nucleotide sequence ID" value="NZ_CP037426.1"/>
</dbReference>
<proteinExistence type="predicted"/>
<gene>
    <name evidence="1" type="ORF">E0495_00425</name>
</gene>
<dbReference type="EMBL" id="CP037426">
    <property type="protein sequence ID" value="QGT15807.1"/>
    <property type="molecule type" value="Genomic_DNA"/>
</dbReference>
<evidence type="ECO:0008006" key="3">
    <source>
        <dbReference type="Google" id="ProtNLM"/>
    </source>
</evidence>
<dbReference type="Proteomes" id="UP000422744">
    <property type="component" value="Chromosome"/>
</dbReference>
<accession>A0A6I6CDT9</accession>
<dbReference type="AlphaFoldDB" id="A0A6I6CDT9"/>
<evidence type="ECO:0000313" key="2">
    <source>
        <dbReference type="Proteomes" id="UP000422744"/>
    </source>
</evidence>
<sequence length="83" mass="9194">MCKELRSFGLPVICVDARHMAAALSARINKNDKNDARGIAQMMRSVSKISCQIKIALGSRRQLMCSKQQVIGTIRGLLKIHGR</sequence>
<evidence type="ECO:0000313" key="1">
    <source>
        <dbReference type="EMBL" id="QGT15807.1"/>
    </source>
</evidence>
<organism evidence="1 2">
    <name type="scientific">Wolbachia pipientis</name>
    <dbReference type="NCBI Taxonomy" id="955"/>
    <lineage>
        <taxon>Bacteria</taxon>
        <taxon>Pseudomonadati</taxon>
        <taxon>Pseudomonadota</taxon>
        <taxon>Alphaproteobacteria</taxon>
        <taxon>Rickettsiales</taxon>
        <taxon>Anaplasmataceae</taxon>
        <taxon>Wolbachieae</taxon>
        <taxon>Wolbachia</taxon>
    </lineage>
</organism>
<reference evidence="1 2" key="1">
    <citation type="submission" date="2019-03" db="EMBL/GenBank/DDBJ databases">
        <title>Wolbachia endosymbiont of Haematobia irritans wIrr.</title>
        <authorList>
            <person name="Parry R.H."/>
            <person name="Asgari S."/>
        </authorList>
    </citation>
    <scope>NUCLEOTIDE SEQUENCE [LARGE SCALE GENOMIC DNA]</scope>
    <source>
        <strain evidence="2">wIrr</strain>
    </source>
</reference>
<name>A0A6I6CDT9_WOLPI</name>
<protein>
    <recommendedName>
        <fullName evidence="3">Transposase</fullName>
    </recommendedName>
</protein>